<feature type="non-terminal residue" evidence="2">
    <location>
        <position position="1"/>
    </location>
</feature>
<proteinExistence type="predicted"/>
<name>A0ABN9VPQ7_9DINO</name>
<dbReference type="Proteomes" id="UP001189429">
    <property type="component" value="Unassembled WGS sequence"/>
</dbReference>
<comment type="caution">
    <text evidence="2">The sequence shown here is derived from an EMBL/GenBank/DDBJ whole genome shotgun (WGS) entry which is preliminary data.</text>
</comment>
<evidence type="ECO:0000313" key="3">
    <source>
        <dbReference type="Proteomes" id="UP001189429"/>
    </source>
</evidence>
<feature type="region of interest" description="Disordered" evidence="1">
    <location>
        <begin position="15"/>
        <end position="56"/>
    </location>
</feature>
<gene>
    <name evidence="2" type="ORF">PCOR1329_LOCUS59212</name>
</gene>
<reference evidence="2" key="1">
    <citation type="submission" date="2023-10" db="EMBL/GenBank/DDBJ databases">
        <authorList>
            <person name="Chen Y."/>
            <person name="Shah S."/>
            <person name="Dougan E. K."/>
            <person name="Thang M."/>
            <person name="Chan C."/>
        </authorList>
    </citation>
    <scope>NUCLEOTIDE SEQUENCE [LARGE SCALE GENOMIC DNA]</scope>
</reference>
<evidence type="ECO:0000313" key="2">
    <source>
        <dbReference type="EMBL" id="CAK0874251.1"/>
    </source>
</evidence>
<evidence type="ECO:0000256" key="1">
    <source>
        <dbReference type="SAM" id="MobiDB-lite"/>
    </source>
</evidence>
<organism evidence="2 3">
    <name type="scientific">Prorocentrum cordatum</name>
    <dbReference type="NCBI Taxonomy" id="2364126"/>
    <lineage>
        <taxon>Eukaryota</taxon>
        <taxon>Sar</taxon>
        <taxon>Alveolata</taxon>
        <taxon>Dinophyceae</taxon>
        <taxon>Prorocentrales</taxon>
        <taxon>Prorocentraceae</taxon>
        <taxon>Prorocentrum</taxon>
    </lineage>
</organism>
<sequence length="228" mass="24630">CCTRRRAVAVRPSLAAAAAPAWGAPSAWSEEGGSGTPSESSSSRPRPPPGPAAAGGVAALAGAGRCAEALRELRRLEACGAQPDAALDAELLEQVRRVGTRYEETLEMLSWQVRDLPVFESNEELRLEWGFRSSGNMVWVVVVWDTPDVDLVRALAGRLERSLSDHYDTGVISCEPLWQKRAYEEIWHKVSVVEAAGKTTMDEILIDSTVDALDEPLGAVWVLDPGGH</sequence>
<protein>
    <submittedName>
        <fullName evidence="2">Uncharacterized protein</fullName>
    </submittedName>
</protein>
<accession>A0ABN9VPQ7</accession>
<feature type="compositionally biased region" description="Low complexity" evidence="1">
    <location>
        <begin position="15"/>
        <end position="44"/>
    </location>
</feature>
<keyword evidence="3" id="KW-1185">Reference proteome</keyword>
<dbReference type="EMBL" id="CAUYUJ010017376">
    <property type="protein sequence ID" value="CAK0874251.1"/>
    <property type="molecule type" value="Genomic_DNA"/>
</dbReference>